<dbReference type="OrthoDB" id="9825498at2"/>
<sequence>MRRILAILCLAALMAVGFSTFAIAADLVSEDERYFLRRDDCGGDADHLHLATRSGQDSEGCAYVAGVANEAGLGLSYDFPQEDGLTYVLDTAGTVRGTIATTDFFGLGATAGLLTVEVTVTGSHSGFNTATLVDEVYENVPMTGANPEFDFETDIDDALAGTEIGNLKVSVIIRGVQANQTIAMSGDSFIEFDHLVETP</sequence>
<keyword evidence="3" id="KW-1185">Reference proteome</keyword>
<dbReference type="KEGG" id="euz:DVS28_a0309"/>
<dbReference type="EMBL" id="CP031165">
    <property type="protein sequence ID" value="AXV05016.1"/>
    <property type="molecule type" value="Genomic_DNA"/>
</dbReference>
<organism evidence="2 3">
    <name type="scientific">Euzebya pacifica</name>
    <dbReference type="NCBI Taxonomy" id="1608957"/>
    <lineage>
        <taxon>Bacteria</taxon>
        <taxon>Bacillati</taxon>
        <taxon>Actinomycetota</taxon>
        <taxon>Nitriliruptoria</taxon>
        <taxon>Euzebyales</taxon>
    </lineage>
</organism>
<gene>
    <name evidence="2" type="ORF">DVS28_a0309</name>
</gene>
<evidence type="ECO:0000313" key="2">
    <source>
        <dbReference type="EMBL" id="AXV05016.1"/>
    </source>
</evidence>
<protein>
    <submittedName>
        <fullName evidence="2">Uncharacterized protein</fullName>
    </submittedName>
</protein>
<dbReference type="AlphaFoldDB" id="A0A346XS19"/>
<dbReference type="Proteomes" id="UP000264006">
    <property type="component" value="Chromosome"/>
</dbReference>
<proteinExistence type="predicted"/>
<dbReference type="RefSeq" id="WP_114589880.1">
    <property type="nucleotide sequence ID" value="NZ_CP031165.1"/>
</dbReference>
<feature type="signal peptide" evidence="1">
    <location>
        <begin position="1"/>
        <end position="24"/>
    </location>
</feature>
<evidence type="ECO:0000256" key="1">
    <source>
        <dbReference type="SAM" id="SignalP"/>
    </source>
</evidence>
<name>A0A346XS19_9ACTN</name>
<reference evidence="2 3" key="1">
    <citation type="submission" date="2018-09" db="EMBL/GenBank/DDBJ databases">
        <title>Complete genome sequence of Euzebya sp. DY32-46 isolated from seawater of Pacific Ocean.</title>
        <authorList>
            <person name="Xu L."/>
            <person name="Wu Y.-H."/>
            <person name="Xu X.-W."/>
        </authorList>
    </citation>
    <scope>NUCLEOTIDE SEQUENCE [LARGE SCALE GENOMIC DNA]</scope>
    <source>
        <strain evidence="2 3">DY32-46</strain>
    </source>
</reference>
<feature type="chain" id="PRO_5016715858" evidence="1">
    <location>
        <begin position="25"/>
        <end position="199"/>
    </location>
</feature>
<accession>A0A346XS19</accession>
<evidence type="ECO:0000313" key="3">
    <source>
        <dbReference type="Proteomes" id="UP000264006"/>
    </source>
</evidence>
<keyword evidence="1" id="KW-0732">Signal</keyword>